<feature type="domain" description="Ancillary SecYEG translocon subunit/Cell division coordinator CpoB TPR" evidence="10">
    <location>
        <begin position="15"/>
        <end position="198"/>
    </location>
</feature>
<dbReference type="PANTHER" id="PTHR38035">
    <property type="entry name" value="UPF0070 PROTEIN YFGM"/>
    <property type="match status" value="1"/>
</dbReference>
<evidence type="ECO:0000256" key="4">
    <source>
        <dbReference type="ARBA" id="ARBA00022989"/>
    </source>
</evidence>
<dbReference type="Proteomes" id="UP000241788">
    <property type="component" value="Unassembled WGS sequence"/>
</dbReference>
<comment type="subcellular location">
    <subcellularLocation>
        <location evidence="1">Cell membrane</location>
        <topology evidence="1">Single-pass type II membrane protein</topology>
    </subcellularLocation>
</comment>
<dbReference type="SUPFAM" id="SSF48452">
    <property type="entry name" value="TPR-like"/>
    <property type="match status" value="1"/>
</dbReference>
<organism evidence="11 12">
    <name type="scientific">Solilutibacter tolerans</name>
    <dbReference type="NCBI Taxonomy" id="1604334"/>
    <lineage>
        <taxon>Bacteria</taxon>
        <taxon>Pseudomonadati</taxon>
        <taxon>Pseudomonadota</taxon>
        <taxon>Gammaproteobacteria</taxon>
        <taxon>Lysobacterales</taxon>
        <taxon>Lysobacteraceae</taxon>
        <taxon>Solilutibacter</taxon>
    </lineage>
</organism>
<comment type="similarity">
    <text evidence="7">Belongs to the YfgM family.</text>
</comment>
<proteinExistence type="inferred from homology"/>
<evidence type="ECO:0000256" key="1">
    <source>
        <dbReference type="ARBA" id="ARBA00004401"/>
    </source>
</evidence>
<dbReference type="OrthoDB" id="9789675at2"/>
<dbReference type="EMBL" id="FTLW01000005">
    <property type="protein sequence ID" value="SIR05489.1"/>
    <property type="molecule type" value="Genomic_DNA"/>
</dbReference>
<keyword evidence="3 9" id="KW-0812">Transmembrane</keyword>
<keyword evidence="6" id="KW-0143">Chaperone</keyword>
<keyword evidence="5 9" id="KW-0472">Membrane</keyword>
<keyword evidence="12" id="KW-1185">Reference proteome</keyword>
<dbReference type="InterPro" id="IPR011990">
    <property type="entry name" value="TPR-like_helical_dom_sf"/>
</dbReference>
<dbReference type="GO" id="GO:0044877">
    <property type="term" value="F:protein-containing complex binding"/>
    <property type="evidence" value="ECO:0007669"/>
    <property type="project" value="InterPro"/>
</dbReference>
<evidence type="ECO:0000259" key="10">
    <source>
        <dbReference type="Pfam" id="PF09976"/>
    </source>
</evidence>
<feature type="transmembrane region" description="Helical" evidence="9">
    <location>
        <begin position="21"/>
        <end position="42"/>
    </location>
</feature>
<evidence type="ECO:0000256" key="5">
    <source>
        <dbReference type="ARBA" id="ARBA00023136"/>
    </source>
</evidence>
<evidence type="ECO:0000256" key="3">
    <source>
        <dbReference type="ARBA" id="ARBA00022692"/>
    </source>
</evidence>
<accession>A0A1N6XTG2</accession>
<name>A0A1N6XTG2_9GAMM</name>
<dbReference type="InterPro" id="IPR018704">
    <property type="entry name" value="SecYEG/CpoB_TPR"/>
</dbReference>
<evidence type="ECO:0000313" key="11">
    <source>
        <dbReference type="EMBL" id="SIR05489.1"/>
    </source>
</evidence>
<evidence type="ECO:0000256" key="7">
    <source>
        <dbReference type="ARBA" id="ARBA00024197"/>
    </source>
</evidence>
<evidence type="ECO:0000256" key="6">
    <source>
        <dbReference type="ARBA" id="ARBA00023186"/>
    </source>
</evidence>
<reference evidence="12" key="1">
    <citation type="submission" date="2017-01" db="EMBL/GenBank/DDBJ databases">
        <authorList>
            <person name="Varghese N."/>
            <person name="Submissions S."/>
        </authorList>
    </citation>
    <scope>NUCLEOTIDE SEQUENCE [LARGE SCALE GENOMIC DNA]</scope>
    <source>
        <strain evidence="12">UM1</strain>
    </source>
</reference>
<dbReference type="PANTHER" id="PTHR38035:SF1">
    <property type="entry name" value="ANCILLARY SECYEG TRANSLOCON SUBUNIT"/>
    <property type="match status" value="1"/>
</dbReference>
<dbReference type="GO" id="GO:0005886">
    <property type="term" value="C:plasma membrane"/>
    <property type="evidence" value="ECO:0007669"/>
    <property type="project" value="UniProtKB-SubCell"/>
</dbReference>
<dbReference type="Gene3D" id="1.25.40.10">
    <property type="entry name" value="Tetratricopeptide repeat domain"/>
    <property type="match status" value="1"/>
</dbReference>
<dbReference type="RefSeq" id="WP_076588358.1">
    <property type="nucleotide sequence ID" value="NZ_FTLW01000005.1"/>
</dbReference>
<evidence type="ECO:0000256" key="9">
    <source>
        <dbReference type="SAM" id="Phobius"/>
    </source>
</evidence>
<dbReference type="Pfam" id="PF09976">
    <property type="entry name" value="TPR_21"/>
    <property type="match status" value="1"/>
</dbReference>
<dbReference type="InterPro" id="IPR026039">
    <property type="entry name" value="YfgM"/>
</dbReference>
<evidence type="ECO:0000256" key="2">
    <source>
        <dbReference type="ARBA" id="ARBA00022475"/>
    </source>
</evidence>
<evidence type="ECO:0000256" key="8">
    <source>
        <dbReference type="ARBA" id="ARBA00024235"/>
    </source>
</evidence>
<evidence type="ECO:0000313" key="12">
    <source>
        <dbReference type="Proteomes" id="UP000241788"/>
    </source>
</evidence>
<dbReference type="STRING" id="1604334.SAMN05421546_2336"/>
<gene>
    <name evidence="11" type="ORF">SAMN05421546_2336</name>
</gene>
<sequence>MDELLNEHEQGERVRSWLQSNALGLIGGIALGLGLIWGWAWWKQQQVNQRDAVATEYEQFTQTLATNPDQAGKLLTGKLAGTSYAAIGALELAKAQVDEGKEAAALATLQAAKTSDPMLAEVIRQRTAELLISAGKAEDAVRLLGKPTTPAALEVLGDAQAKLGKPAEAQASYRQALRTLEEGSPERQVVELKLADVGGSTNAS</sequence>
<keyword evidence="2" id="KW-1003">Cell membrane</keyword>
<protein>
    <recommendedName>
        <fullName evidence="8">Ancillary SecYEG translocon subunit</fullName>
    </recommendedName>
</protein>
<keyword evidence="4 9" id="KW-1133">Transmembrane helix</keyword>
<dbReference type="AlphaFoldDB" id="A0A1N6XTG2"/>